<dbReference type="InterPro" id="IPR042099">
    <property type="entry name" value="ANL_N_sf"/>
</dbReference>
<dbReference type="Pfam" id="PF13193">
    <property type="entry name" value="AMP-binding_C"/>
    <property type="match status" value="1"/>
</dbReference>
<sequence>MRTCRLIMISNPDLFHWTNPDILRRPFIASPDGGDFTYRDLLRLVGCWRGFIRRQGYVKHTRVALAMSDSPHTIAATLALWCEGHIACPLNLHWPAEARGTFLADTLGADVCIASPPADLHLMKGAAEPPGVGLSRNDIAMLLYTSGSCAAPKGCCLTLANLLGNAMAALRNMPLGMGDVWLLSLPLFHVGGWGIVLRTLLAGSALALPDENSPVPARVTHVSCVPTQLARWFEHGIDLSGLDAVLLGGAPIPGRLAEGATHRCIPLFTTYGCTEMASQVSTTRPCDSGDIESLSTAGYVLEGHEARISEAREIWLRGPCLATGYWQNGTVVDFRNAEGWYPTGDFGYFDRAGRLCVLGRKDNLIISGGENIQSEQVESFIFESGLVSRCVVVGRDDMTWGQRPVAFCEWLEGGDEEELVAYLMAYLPRYKIPDAFLPWPAAEMRRLKIDRRMFQDLVQPRALNNAR</sequence>
<dbReference type="EMBL" id="CAADFS010000021">
    <property type="protein sequence ID" value="VFK44763.1"/>
    <property type="molecule type" value="Genomic_DNA"/>
</dbReference>
<dbReference type="InterPro" id="IPR025110">
    <property type="entry name" value="AMP-bd_C"/>
</dbReference>
<dbReference type="Gene3D" id="3.30.300.30">
    <property type="match status" value="1"/>
</dbReference>
<reference evidence="3" key="1">
    <citation type="submission" date="2019-02" db="EMBL/GenBank/DDBJ databases">
        <authorList>
            <person name="Gruber-Vodicka R. H."/>
            <person name="Seah K. B. B."/>
        </authorList>
    </citation>
    <scope>NUCLEOTIDE SEQUENCE</scope>
    <source>
        <strain evidence="3">BECK_BZ123</strain>
    </source>
</reference>
<accession>A0A450YTB9</accession>
<feature type="domain" description="AMP-binding enzyme C-terminal" evidence="2">
    <location>
        <begin position="376"/>
        <end position="437"/>
    </location>
</feature>
<name>A0A450YTB9_9GAMM</name>
<organism evidence="3">
    <name type="scientific">Candidatus Kentrum sp. TC</name>
    <dbReference type="NCBI Taxonomy" id="2126339"/>
    <lineage>
        <taxon>Bacteria</taxon>
        <taxon>Pseudomonadati</taxon>
        <taxon>Pseudomonadota</taxon>
        <taxon>Gammaproteobacteria</taxon>
        <taxon>Candidatus Kentrum</taxon>
    </lineage>
</organism>
<gene>
    <name evidence="3" type="ORF">BECKTC1821D_GA0114238_102116</name>
</gene>
<dbReference type="PANTHER" id="PTHR43767:SF1">
    <property type="entry name" value="NONRIBOSOMAL PEPTIDE SYNTHASE PES1 (EUROFUNG)-RELATED"/>
    <property type="match status" value="1"/>
</dbReference>
<evidence type="ECO:0000259" key="2">
    <source>
        <dbReference type="Pfam" id="PF13193"/>
    </source>
</evidence>
<dbReference type="InterPro" id="IPR045851">
    <property type="entry name" value="AMP-bd_C_sf"/>
</dbReference>
<feature type="domain" description="AMP-dependent synthetase/ligase" evidence="1">
    <location>
        <begin position="31"/>
        <end position="326"/>
    </location>
</feature>
<dbReference type="GO" id="GO:0016878">
    <property type="term" value="F:acid-thiol ligase activity"/>
    <property type="evidence" value="ECO:0007669"/>
    <property type="project" value="UniProtKB-ARBA"/>
</dbReference>
<dbReference type="Gene3D" id="3.40.50.12780">
    <property type="entry name" value="N-terminal domain of ligase-like"/>
    <property type="match status" value="1"/>
</dbReference>
<dbReference type="SUPFAM" id="SSF56801">
    <property type="entry name" value="Acetyl-CoA synthetase-like"/>
    <property type="match status" value="1"/>
</dbReference>
<dbReference type="InterPro" id="IPR050237">
    <property type="entry name" value="ATP-dep_AMP-bd_enzyme"/>
</dbReference>
<evidence type="ECO:0000313" key="3">
    <source>
        <dbReference type="EMBL" id="VFK44763.1"/>
    </source>
</evidence>
<dbReference type="PANTHER" id="PTHR43767">
    <property type="entry name" value="LONG-CHAIN-FATTY-ACID--COA LIGASE"/>
    <property type="match status" value="1"/>
</dbReference>
<dbReference type="InterPro" id="IPR000873">
    <property type="entry name" value="AMP-dep_synth/lig_dom"/>
</dbReference>
<protein>
    <submittedName>
        <fullName evidence="3">2-succinylbenzoyl-CoA synthetase</fullName>
    </submittedName>
</protein>
<proteinExistence type="predicted"/>
<evidence type="ECO:0000259" key="1">
    <source>
        <dbReference type="Pfam" id="PF00501"/>
    </source>
</evidence>
<dbReference type="CDD" id="cd17630">
    <property type="entry name" value="OSB_MenE-like"/>
    <property type="match status" value="1"/>
</dbReference>
<dbReference type="Pfam" id="PF00501">
    <property type="entry name" value="AMP-binding"/>
    <property type="match status" value="1"/>
</dbReference>
<dbReference type="AlphaFoldDB" id="A0A450YTB9"/>